<dbReference type="EnsemblMetazoa" id="Aqu2.1.14685_001">
    <property type="protein sequence ID" value="Aqu2.1.14685_001"/>
    <property type="gene ID" value="Aqu2.1.14685"/>
</dbReference>
<dbReference type="PROSITE" id="PS50853">
    <property type="entry name" value="FN3"/>
    <property type="match status" value="1"/>
</dbReference>
<evidence type="ECO:0000313" key="3">
    <source>
        <dbReference type="EnsemblMetazoa" id="Aqu2.1.14685_001"/>
    </source>
</evidence>
<accession>A0A1X7TIS8</accession>
<proteinExistence type="predicted"/>
<evidence type="ECO:0000259" key="2">
    <source>
        <dbReference type="PROSITE" id="PS50853"/>
    </source>
</evidence>
<keyword evidence="1" id="KW-0472">Membrane</keyword>
<reference evidence="3" key="1">
    <citation type="submission" date="2017-05" db="UniProtKB">
        <authorList>
            <consortium name="EnsemblMetazoa"/>
        </authorList>
    </citation>
    <scope>IDENTIFICATION</scope>
</reference>
<organism evidence="3">
    <name type="scientific">Amphimedon queenslandica</name>
    <name type="common">Sponge</name>
    <dbReference type="NCBI Taxonomy" id="400682"/>
    <lineage>
        <taxon>Eukaryota</taxon>
        <taxon>Metazoa</taxon>
        <taxon>Porifera</taxon>
        <taxon>Demospongiae</taxon>
        <taxon>Heteroscleromorpha</taxon>
        <taxon>Haplosclerida</taxon>
        <taxon>Niphatidae</taxon>
        <taxon>Amphimedon</taxon>
    </lineage>
</organism>
<feature type="domain" description="Fibronectin type-III" evidence="2">
    <location>
        <begin position="4"/>
        <end position="93"/>
    </location>
</feature>
<feature type="transmembrane region" description="Helical" evidence="1">
    <location>
        <begin position="118"/>
        <end position="143"/>
    </location>
</feature>
<sequence>MLTTISSFKYQCFLIHTNSFTLHCNPTITGHLLITNISTDGTDITISLPSPITDFVINGATLGSTYTVQVAASNPIGLGPFTTTAFEIYSMKTSNFVTVSPTCTQTGHTKTVVNPFNVGLLVLGYLGGLLSSLSVIYCCYCVAESKKAKKEEPPKINTDTQHEDEEQLIATITFAIMHYNTGLLVSGTELVAPPLVVVISSYTANDAVAPPSSRSTHSTGLTCSTGLLDLLLTHSSVSISVSVEDSIAVSINVTDTLTAIGTVVLETELQPNLIVANAVEPISSALLAATPTVYTDPTVKPDRVCEVSLGKIMVTS</sequence>
<dbReference type="InterPro" id="IPR013783">
    <property type="entry name" value="Ig-like_fold"/>
</dbReference>
<name>A0A1X7TIS8_AMPQE</name>
<dbReference type="SUPFAM" id="SSF49265">
    <property type="entry name" value="Fibronectin type III"/>
    <property type="match status" value="1"/>
</dbReference>
<dbReference type="InterPro" id="IPR036116">
    <property type="entry name" value="FN3_sf"/>
</dbReference>
<keyword evidence="1" id="KW-1133">Transmembrane helix</keyword>
<keyword evidence="1" id="KW-0812">Transmembrane</keyword>
<dbReference type="AlphaFoldDB" id="A0A1X7TIS8"/>
<protein>
    <recommendedName>
        <fullName evidence="2">Fibronectin type-III domain-containing protein</fullName>
    </recommendedName>
</protein>
<dbReference type="InParanoid" id="A0A1X7TIS8"/>
<dbReference type="Gene3D" id="2.60.40.10">
    <property type="entry name" value="Immunoglobulins"/>
    <property type="match status" value="1"/>
</dbReference>
<evidence type="ECO:0000256" key="1">
    <source>
        <dbReference type="SAM" id="Phobius"/>
    </source>
</evidence>
<dbReference type="InterPro" id="IPR003961">
    <property type="entry name" value="FN3_dom"/>
</dbReference>